<evidence type="ECO:0000313" key="4">
    <source>
        <dbReference type="EMBL" id="PJZ70086.1"/>
    </source>
</evidence>
<proteinExistence type="predicted"/>
<keyword evidence="5" id="KW-0378">Hydrolase</keyword>
<dbReference type="AlphaFoldDB" id="A0A2M9ZMP3"/>
<evidence type="ECO:0000256" key="2">
    <source>
        <dbReference type="ARBA" id="ARBA00023098"/>
    </source>
</evidence>
<gene>
    <name evidence="4" type="ORF">CH360_07585</name>
    <name evidence="5" type="ORF">CH373_09840</name>
</gene>
<dbReference type="InterPro" id="IPR000073">
    <property type="entry name" value="AB_hydrolase_1"/>
</dbReference>
<keyword evidence="6" id="KW-1185">Reference proteome</keyword>
<keyword evidence="1" id="KW-0442">Lipid degradation</keyword>
<evidence type="ECO:0000313" key="6">
    <source>
        <dbReference type="Proteomes" id="UP000231962"/>
    </source>
</evidence>
<keyword evidence="2" id="KW-0443">Lipid metabolism</keyword>
<dbReference type="OrthoDB" id="334691at2"/>
<feature type="domain" description="AB hydrolase-1" evidence="3">
    <location>
        <begin position="296"/>
        <end position="601"/>
    </location>
</feature>
<dbReference type="GO" id="GO:0016787">
    <property type="term" value="F:hydrolase activity"/>
    <property type="evidence" value="ECO:0007669"/>
    <property type="project" value="UniProtKB-KW"/>
</dbReference>
<evidence type="ECO:0000313" key="7">
    <source>
        <dbReference type="Proteomes" id="UP000231990"/>
    </source>
</evidence>
<dbReference type="SUPFAM" id="SSF53474">
    <property type="entry name" value="alpha/beta-Hydrolases"/>
    <property type="match status" value="1"/>
</dbReference>
<dbReference type="Proteomes" id="UP000231962">
    <property type="component" value="Unassembled WGS sequence"/>
</dbReference>
<name>A0A2M9ZMP3_9LEPT</name>
<dbReference type="PANTHER" id="PTHR11005">
    <property type="entry name" value="LYSOSOMAL ACID LIPASE-RELATED"/>
    <property type="match status" value="1"/>
</dbReference>
<dbReference type="InterPro" id="IPR029058">
    <property type="entry name" value="AB_hydrolase_fold"/>
</dbReference>
<dbReference type="EMBL" id="NPDY01000005">
    <property type="protein sequence ID" value="PJZ70086.1"/>
    <property type="molecule type" value="Genomic_DNA"/>
</dbReference>
<sequence>MDQVATRKPVSKSKRKANAYTVAADDIYIFPIPESTNLFLMKVWNSFVNKMVAMTFPNGKPIFQYAVFEAIQSKNLKIVASSTHFKMKEVTDRIGLESIEDFIRKTLPISISDPDNVSAKYLREAIISVEKKSRPEVYFHSLHDERLHPNLKQLLTKTMNYAAGIPLFVKGVPIGMLWGIRRDNMSEVQEEEVRQQLFSLYDVIDFVISREMDDKGDPYYARKNIEKADLFSRAKHLFYTRGFGQSEPVTTIVFDSHTYDRSYRLDASYLIPSGDGFSVSLKRMEPKEKNDTKKNLLIIPGFFCRRSVMDRVARELALRHGYRVFSMDMRGRSRRTLPFLGIREGWTVDDFIQEDFPAVLSWISENFPNEELVVIGHSMGGMIPRFYCSAYEEIVRRKPNSKVPLPKPEGLISGIVSITSPNFIRLQAQIPGLNVLKTGLKLLPSKMISDFLFDLTSFSLQTTLPTVDLNKFFKFLLGMHSSLRGMSFDLQTKVVNLRDFVGYKQISPPEWYLLIEDIFCEESTKVVLQFLKSQLSQDHSFLSYDGSLDYTALQKNLKIPIFSILGSLDKVVPSETIRKDLAALPQEKNRIISYEQGHLGIVFHMPTVREMCAEVDTWIRDLDKD</sequence>
<evidence type="ECO:0000313" key="5">
    <source>
        <dbReference type="EMBL" id="PJZ73274.1"/>
    </source>
</evidence>
<dbReference type="Gene3D" id="3.40.50.1820">
    <property type="entry name" value="alpha/beta hydrolase"/>
    <property type="match status" value="1"/>
</dbReference>
<evidence type="ECO:0000259" key="3">
    <source>
        <dbReference type="Pfam" id="PF00561"/>
    </source>
</evidence>
<dbReference type="GO" id="GO:0016042">
    <property type="term" value="P:lipid catabolic process"/>
    <property type="evidence" value="ECO:0007669"/>
    <property type="project" value="UniProtKB-KW"/>
</dbReference>
<protein>
    <submittedName>
        <fullName evidence="5">Alpha/beta hydrolase</fullName>
    </submittedName>
</protein>
<organism evidence="5 7">
    <name type="scientific">Leptospira perolatii</name>
    <dbReference type="NCBI Taxonomy" id="2023191"/>
    <lineage>
        <taxon>Bacteria</taxon>
        <taxon>Pseudomonadati</taxon>
        <taxon>Spirochaetota</taxon>
        <taxon>Spirochaetia</taxon>
        <taxon>Leptospirales</taxon>
        <taxon>Leptospiraceae</taxon>
        <taxon>Leptospira</taxon>
    </lineage>
</organism>
<reference evidence="6 7" key="1">
    <citation type="submission" date="2017-07" db="EMBL/GenBank/DDBJ databases">
        <title>Leptospira spp. isolated from tropical soils.</title>
        <authorList>
            <person name="Thibeaux R."/>
            <person name="Iraola G."/>
            <person name="Ferres I."/>
            <person name="Bierque E."/>
            <person name="Girault D."/>
            <person name="Soupe-Gilbert M.-E."/>
            <person name="Picardeau M."/>
            <person name="Goarant C."/>
        </authorList>
    </citation>
    <scope>NUCLEOTIDE SEQUENCE [LARGE SCALE GENOMIC DNA]</scope>
    <source>
        <strain evidence="5 7">FH1-B-B1</strain>
        <strain evidence="4 6">FH1-B-C1</strain>
    </source>
</reference>
<dbReference type="EMBL" id="NPDZ01000005">
    <property type="protein sequence ID" value="PJZ73274.1"/>
    <property type="molecule type" value="Genomic_DNA"/>
</dbReference>
<evidence type="ECO:0000256" key="1">
    <source>
        <dbReference type="ARBA" id="ARBA00022963"/>
    </source>
</evidence>
<accession>A0A2M9ZMP3</accession>
<dbReference type="Pfam" id="PF00561">
    <property type="entry name" value="Abhydrolase_1"/>
    <property type="match status" value="1"/>
</dbReference>
<comment type="caution">
    <text evidence="5">The sequence shown here is derived from an EMBL/GenBank/DDBJ whole genome shotgun (WGS) entry which is preliminary data.</text>
</comment>
<dbReference type="Proteomes" id="UP000231990">
    <property type="component" value="Unassembled WGS sequence"/>
</dbReference>
<dbReference type="RefSeq" id="WP_100713422.1">
    <property type="nucleotide sequence ID" value="NZ_NPDY01000005.1"/>
</dbReference>